<dbReference type="Pfam" id="PF03167">
    <property type="entry name" value="UDG"/>
    <property type="match status" value="1"/>
</dbReference>
<accession>A0A239SRW9</accession>
<evidence type="ECO:0000313" key="3">
    <source>
        <dbReference type="Proteomes" id="UP000215185"/>
    </source>
</evidence>
<sequence>MTPQEQIKQAIMADPANRFFTEAGIAPLFAAPETARIVIIGQAPGLKTQEAGLYFKDKSGDRLRDWLGVDEETFYRSGLFGVLAMDFYFPGSGKSGDLPPRPDFAPKWHPQLLALMPNVDLICLVGSYAQQYYLNQKKTVTLTETVKNYQSYLPKYFPLVHPSPRNQLWMAKNPWFTDEVLPDLKQRVRTILQRK</sequence>
<dbReference type="AlphaFoldDB" id="A0A239SRW9"/>
<dbReference type="OrthoDB" id="9789139at2"/>
<keyword evidence="3" id="KW-1185">Reference proteome</keyword>
<protein>
    <submittedName>
        <fullName evidence="2">Uracil DNA glycosylase</fullName>
    </submittedName>
</protein>
<dbReference type="EMBL" id="LT906439">
    <property type="protein sequence ID" value="SNU88167.1"/>
    <property type="molecule type" value="Genomic_DNA"/>
</dbReference>
<name>A0A239SRW9_9STRE</name>
<organism evidence="2 3">
    <name type="scientific">Streptococcus merionis</name>
    <dbReference type="NCBI Taxonomy" id="400065"/>
    <lineage>
        <taxon>Bacteria</taxon>
        <taxon>Bacillati</taxon>
        <taxon>Bacillota</taxon>
        <taxon>Bacilli</taxon>
        <taxon>Lactobacillales</taxon>
        <taxon>Streptococcaceae</taxon>
        <taxon>Streptococcus</taxon>
    </lineage>
</organism>
<proteinExistence type="predicted"/>
<dbReference type="SMART" id="SM00986">
    <property type="entry name" value="UDG"/>
    <property type="match status" value="1"/>
</dbReference>
<feature type="domain" description="Uracil-DNA glycosylase-like" evidence="1">
    <location>
        <begin position="27"/>
        <end position="185"/>
    </location>
</feature>
<dbReference type="KEGG" id="smen:SAMEA4412692_0931"/>
<reference evidence="2 3" key="1">
    <citation type="submission" date="2017-06" db="EMBL/GenBank/DDBJ databases">
        <authorList>
            <consortium name="Pathogen Informatics"/>
        </authorList>
    </citation>
    <scope>NUCLEOTIDE SEQUENCE [LARGE SCALE GENOMIC DNA]</scope>
    <source>
        <strain evidence="2 3">NCTC13788</strain>
    </source>
</reference>
<dbReference type="PANTHER" id="PTHR42160:SF1">
    <property type="entry name" value="URACIL-DNA GLYCOSYLASE SUPERFAMILY PROTEIN"/>
    <property type="match status" value="1"/>
</dbReference>
<dbReference type="InterPro" id="IPR036895">
    <property type="entry name" value="Uracil-DNA_glycosylase-like_sf"/>
</dbReference>
<dbReference type="CDD" id="cd10033">
    <property type="entry name" value="UDG_like"/>
    <property type="match status" value="1"/>
</dbReference>
<dbReference type="PANTHER" id="PTHR42160">
    <property type="entry name" value="URACIL-DNA GLYCOSYLASE SUPERFAMILY PROTEIN"/>
    <property type="match status" value="1"/>
</dbReference>
<dbReference type="InterPro" id="IPR047124">
    <property type="entry name" value="HI_0220.2"/>
</dbReference>
<evidence type="ECO:0000313" key="2">
    <source>
        <dbReference type="EMBL" id="SNU88167.1"/>
    </source>
</evidence>
<evidence type="ECO:0000259" key="1">
    <source>
        <dbReference type="SMART" id="SM00986"/>
    </source>
</evidence>
<dbReference type="RefSeq" id="WP_018372835.1">
    <property type="nucleotide sequence ID" value="NZ_LT906439.1"/>
</dbReference>
<gene>
    <name evidence="2" type="ORF">SAMEA4412692_00931</name>
</gene>
<dbReference type="SMART" id="SM00987">
    <property type="entry name" value="UreE_C"/>
    <property type="match status" value="1"/>
</dbReference>
<dbReference type="STRING" id="1123308.GCA_000380085_00271"/>
<dbReference type="Gene3D" id="3.40.470.10">
    <property type="entry name" value="Uracil-DNA glycosylase-like domain"/>
    <property type="match status" value="1"/>
</dbReference>
<dbReference type="Proteomes" id="UP000215185">
    <property type="component" value="Chromosome 1"/>
</dbReference>
<dbReference type="eggNOG" id="COG1573">
    <property type="taxonomic scope" value="Bacteria"/>
</dbReference>
<dbReference type="InterPro" id="IPR005122">
    <property type="entry name" value="Uracil-DNA_glycosylase-like"/>
</dbReference>
<dbReference type="SUPFAM" id="SSF52141">
    <property type="entry name" value="Uracil-DNA glycosylase-like"/>
    <property type="match status" value="1"/>
</dbReference>